<organism evidence="2 3">
    <name type="scientific">Anabaena sphaerica FACHB-251</name>
    <dbReference type="NCBI Taxonomy" id="2692883"/>
    <lineage>
        <taxon>Bacteria</taxon>
        <taxon>Bacillati</taxon>
        <taxon>Cyanobacteriota</taxon>
        <taxon>Cyanophyceae</taxon>
        <taxon>Nostocales</taxon>
        <taxon>Nostocaceae</taxon>
        <taxon>Anabaena</taxon>
    </lineage>
</organism>
<dbReference type="Proteomes" id="UP000662185">
    <property type="component" value="Unassembled WGS sequence"/>
</dbReference>
<comment type="caution">
    <text evidence="2">The sequence shown here is derived from an EMBL/GenBank/DDBJ whole genome shotgun (WGS) entry which is preliminary data.</text>
</comment>
<name>A0A927A4R6_9NOST</name>
<dbReference type="Pfam" id="PF26343">
    <property type="entry name" value="VapC50_C"/>
    <property type="match status" value="1"/>
</dbReference>
<evidence type="ECO:0000313" key="2">
    <source>
        <dbReference type="EMBL" id="MBD2296855.1"/>
    </source>
</evidence>
<reference evidence="3" key="1">
    <citation type="journal article" date="2020" name="ISME J.">
        <title>Comparative genomics reveals insights into cyanobacterial evolution and habitat adaptation.</title>
        <authorList>
            <person name="Chen M.Y."/>
            <person name="Teng W.K."/>
            <person name="Zhao L."/>
            <person name="Hu C.X."/>
            <person name="Zhou Y.K."/>
            <person name="Han B.P."/>
            <person name="Song L.R."/>
            <person name="Shu W.S."/>
        </authorList>
    </citation>
    <scope>NUCLEOTIDE SEQUENCE [LARGE SCALE GENOMIC DNA]</scope>
    <source>
        <strain evidence="3">FACHB-251</strain>
    </source>
</reference>
<evidence type="ECO:0000259" key="1">
    <source>
        <dbReference type="Pfam" id="PF26343"/>
    </source>
</evidence>
<keyword evidence="3" id="KW-1185">Reference proteome</keyword>
<dbReference type="EMBL" id="JACJQU010000033">
    <property type="protein sequence ID" value="MBD2296855.1"/>
    <property type="molecule type" value="Genomic_DNA"/>
</dbReference>
<evidence type="ECO:0000313" key="3">
    <source>
        <dbReference type="Proteomes" id="UP000662185"/>
    </source>
</evidence>
<sequence length="190" mass="21569">MVSNFTVIYDACVLYPAPLRDFLMRLAVTDLFKARWTDAIHSEWIKNVLNNRSDLTIEQLNRTKNLMNSHVRDCLVTGYEALIEGLQLPDSNDRHVLAAAIRCNASVIVTFNLKDFPAQALSPYGIESQHPDDFILHLIDLNPTEIYKVVKIHINSLKNPPKTLEQYLNTLSNQGLKQSVIALQSLCHDI</sequence>
<dbReference type="InterPro" id="IPR058652">
    <property type="entry name" value="VapC50_C"/>
</dbReference>
<gene>
    <name evidence="2" type="ORF">H6G06_26110</name>
</gene>
<protein>
    <submittedName>
        <fullName evidence="2">PIN domain-containing protein</fullName>
    </submittedName>
</protein>
<accession>A0A927A4R6</accession>
<feature type="domain" description="VapC50 C-terminal" evidence="1">
    <location>
        <begin position="131"/>
        <end position="184"/>
    </location>
</feature>
<dbReference type="AlphaFoldDB" id="A0A927A4R6"/>
<proteinExistence type="predicted"/>